<keyword evidence="1" id="KW-0147">Chitin-binding</keyword>
<dbReference type="InterPro" id="IPR036508">
    <property type="entry name" value="Chitin-bd_dom_sf"/>
</dbReference>
<dbReference type="Gene3D" id="3.20.20.80">
    <property type="entry name" value="Glycosidases"/>
    <property type="match status" value="1"/>
</dbReference>
<keyword evidence="3" id="KW-0677">Repeat</keyword>
<dbReference type="InterPro" id="IPR013106">
    <property type="entry name" value="Ig_V-set"/>
</dbReference>
<sequence length="2855" mass="313311">MDRIATLKITLYVKKTLQATTSITTTLAPNNEDIQCTDKSTFIGSTQVIIYCNVTLSTNQNLTVCRRDQQLAFIDGAGTVTNDDVTDISIMFDTNVSPYILQIIITNIKCADEGDYIVTPSNGLSTRATLKVKEKPKGSPTLTLPLKMIEDVVWHAITCSGNVGYPKGRLKFEIKMSDNDTFTEIKANSSSYQQGNCTFNSDISLILTRGLDMNGALIRCSVENNETFEVDDADIRSSEETLYVIPKSVCINASADEYRYHPYDCNKYIRCVNGIAYVLKCPVNYYFDVSQTICTDSKNQCPANTVMTTTTMAPTTTARPPETITTTTEPDTTTEPETTTETKTTTTEPDTTTETTTTDLSTTPSETDSALDTPVVIMNDVTATPESDLTLSCSIYNAKNWTLVRILKKDGASGVSEILTWKPNEAVNIIANMQQIVSTSLSPSDSENFTVSLIFNSSIACKAKGSYRCEITSYGEIKKISDNNVDFKVTSVVDISVKNKYGQYVQSEESCTLQTSEDIHDFGLFIQLPNEATYRKYTAGSAYLNGLQTQTGTKDNGTCLFNVTLTFVVTAKYPEMDGVKLKCNGTSSKGVDFTSNEATIMVTPTEVSVGDIVRKDGEVTAPTCKVQNPANWTTIKLIDTSGPNPGSVVVTASEGTTPTISSDYIYDSNMTTTMNGDILLTAFFNSSSVCILEGEYRCVLELHGTEISSATAKIIATADPSSSHISVMSSYSQNVPSVEYCSVLTAEDVSDISVYIKKIGESEFTKILDNSISILSDIKKSFETRVNETCSQNSSLTFTLTPTYPEMNGAEIKCEGSTVRGNQFATSVHTITVNPAGVAFLDPTVLKYLDDGGSASITCAVRSIPNWNSIIIKHVPKGSVLPEIIVNVTQYEEVLVSNLAPRVQLTTQKVTNISVKITFTSVECTDEGRYICEVTNDLDNETKKDSMDFVLYRRPSKLELSLHIDQVENTDRAGSEHKCFGNTGYPQGMMKLEYLTKEMEAFKVLSEPSSVLRMMPNETGIGACETNQTFTFGLQMPKEWDQAIIRCSIENPLVLGDTGPLAVNDTIELALLSTCNDTVGNVFKSNFYNCSRFIHCYNGYPYVKECQNGLLFGIIKSTGALGPNCDFENNVICDKYIIFIFTATTSITTTMAPNNEDIQCTDKSTFIGSTQVIIYCNVTLSTNQNLTVCRRDQQLAFIDGAGTVTNDDVTDISIMFDTNVSPYILQIIITNIKCADEGDYIVTPSNGLSTRATLKVKEKPKGSPTLTLPLKMIEDVVWHAITCSGNVGYPKGRLKFEIKMSDNDTFTEIKANSSSYQQGNCTFNSDISLILTRGLDMNGALIRCSVENNETFEVDDADIRSSEETLYVIPKSVCINASADEYRYHPYDCNKYIRCVNGIAYVLKCPVNYYFDVSQTICTDSKNQCPANTVMTTTTMAPTTTARPPETITTTTEPDTTTEPETTTETKTTTTEPDTTTETTTTDLSTTPSETDSALDTPVVIMNDVTATPESDLTLSCSIYNAKNWTLVRILKKDGASGVSEILTWKPNEAVNIIANMQQIVSTSLSPSDSENFTVSLIFNSSIACKAKGSYRCEITSYGEIKKISDNNVDFKVTSVVDISVKNKYGQYVQSEESCTLQTSEDIHDFGLFIQLPNEATYRKYTAGSAYLNGLQTQTGTKDNGTCLFNVTLTFVVTAKYPEMDGVKLKCNGTSSKGVDFTSNEATIMVTPTEVSVGDIVRKDGEVTAPTCKVQNPANWTTIKLIDTSGPNPGSVVVTASEGTTPTISSDYIYDSNMTTTMNGDILLTAFFNSSSVCILEGEYRCVLELHGTEISSATAKIIATADPSSSHISVMSSYSQNVPSVEYCSVLTAEDVSDISVYIKKIGESEFTKILDNSISILSDIKKSFETRVNETCSQNSSLTFTLTPTYPEMNGAEIKCEGSTVRGNQFATSVHTITVNPAGVAFLDPTVLKYLDDGGSASITCAVRSIPNWNSIIIKHVPKGSVLPEIIVNVTQYEEVLVSNLAPRVQLTTQKVTNISVKITFTSVECTDEGRYICEVTNDLDNETKKDSMDFVLYRRPSKLELSLHIDQVENTDRAGSEHKCFGNTGYPQGMMKLEYLTKEMEAFKALELAKTNQTFTFGLQMPKEWDQAIIRCSIENPLVLGDTGPLAVNDTIELALSHCNDTVGNVFKSNFYNCSRFIHCYNGYPYVKECQNGLFFGIIKSTGALGPNCDYENNVLCEKDITTTTTTTTTMAPNNEDIQCTDKFTFIGSTHVIIYCNVTISANQNLTVYRRDQQLAFINGAGTVTNDGVTDISIMFDTNVSPYILKIIISNVKCADEGDYIVTPSNGLSTRATLKVKEKPKGSPTLTLPLKIIEDDVWHAIACSGNVGYPKGRLKFEIKMSDNDTFTEIKANSSNYRQGNCTFNSDISLILTRGLDMNGALIRCSVENNETFEVGDADIRSSEETLYVIPKSVCINASADEYRYHPYDCNKYIRCVNGIAYVLKCQVNYYFDVSQTACTGSKNQCPANTVMTTTTMAPTTTARPPGITFQDVEVSGFIDTDFILTTCILRNMGGWSTISITKESTVIFTVNSGSSFDPNLDTRINQSIFIDGNEMRISLNFTSIACSDEGIYTCSVQKALIVYNATIKMSVKRMPASPILNLHANQVENSSIVDSNHKCKAYVGYPGGNLVLKIRKNGDTVLQNLADSNLLIIRSRVTTTGNCSNHESLEFGLKLTMDWDQAEIVCLSENQAVLPSNAQPPSDNATIQLIPGTYCDGKINGDYSHPSNCSRYVQCFSNVPYGKSCSINTCFDESLKYCNWCSDVVCDPMTSKFLFGFFFVTNTLMFIILFVY</sequence>
<evidence type="ECO:0000259" key="8">
    <source>
        <dbReference type="PROSITE" id="PS50835"/>
    </source>
</evidence>
<feature type="region of interest" description="Disordered" evidence="6">
    <location>
        <begin position="313"/>
        <end position="369"/>
    </location>
</feature>
<dbReference type="EMBL" id="JARBDR010000904">
    <property type="protein sequence ID" value="KAJ8303815.1"/>
    <property type="molecule type" value="Genomic_DNA"/>
</dbReference>
<dbReference type="InterPro" id="IPR002557">
    <property type="entry name" value="Chitin-bd_dom"/>
</dbReference>
<accession>A0ABQ9EF54</accession>
<feature type="domain" description="Ig-like" evidence="8">
    <location>
        <begin position="1959"/>
        <end position="2072"/>
    </location>
</feature>
<feature type="transmembrane region" description="Helical" evidence="7">
    <location>
        <begin position="2836"/>
        <end position="2854"/>
    </location>
</feature>
<feature type="domain" description="Chitin-binding type-2" evidence="9">
    <location>
        <begin position="1072"/>
        <end position="1135"/>
    </location>
</feature>
<evidence type="ECO:0000256" key="1">
    <source>
        <dbReference type="ARBA" id="ARBA00022669"/>
    </source>
</evidence>
<organism evidence="10 11">
    <name type="scientific">Tegillarca granosa</name>
    <name type="common">Malaysian cockle</name>
    <name type="synonym">Anadara granosa</name>
    <dbReference type="NCBI Taxonomy" id="220873"/>
    <lineage>
        <taxon>Eukaryota</taxon>
        <taxon>Metazoa</taxon>
        <taxon>Spiralia</taxon>
        <taxon>Lophotrochozoa</taxon>
        <taxon>Mollusca</taxon>
        <taxon>Bivalvia</taxon>
        <taxon>Autobranchia</taxon>
        <taxon>Pteriomorphia</taxon>
        <taxon>Arcoida</taxon>
        <taxon>Arcoidea</taxon>
        <taxon>Arcidae</taxon>
        <taxon>Tegillarca</taxon>
    </lineage>
</organism>
<evidence type="ECO:0000256" key="5">
    <source>
        <dbReference type="ARBA" id="ARBA00023180"/>
    </source>
</evidence>
<evidence type="ECO:0000256" key="6">
    <source>
        <dbReference type="SAM" id="MobiDB-lite"/>
    </source>
</evidence>
<dbReference type="Gene3D" id="2.170.140.10">
    <property type="entry name" value="Chitin binding domain"/>
    <property type="match status" value="5"/>
</dbReference>
<dbReference type="PROSITE" id="PS50835">
    <property type="entry name" value="IG_LIKE"/>
    <property type="match status" value="4"/>
</dbReference>
<dbReference type="InterPro" id="IPR051940">
    <property type="entry name" value="Chitin_bind-dev_reg"/>
</dbReference>
<dbReference type="PANTHER" id="PTHR23301:SF0">
    <property type="entry name" value="CHITIN-BINDING TYPE-2 DOMAIN-CONTAINING PROTEIN-RELATED"/>
    <property type="match status" value="1"/>
</dbReference>
<dbReference type="InterPro" id="IPR036179">
    <property type="entry name" value="Ig-like_dom_sf"/>
</dbReference>
<dbReference type="SUPFAM" id="SSF48726">
    <property type="entry name" value="Immunoglobulin"/>
    <property type="match status" value="2"/>
</dbReference>
<keyword evidence="11" id="KW-1185">Reference proteome</keyword>
<feature type="region of interest" description="Disordered" evidence="6">
    <location>
        <begin position="1437"/>
        <end position="1493"/>
    </location>
</feature>
<feature type="compositionally biased region" description="Low complexity" evidence="6">
    <location>
        <begin position="1437"/>
        <end position="1492"/>
    </location>
</feature>
<gene>
    <name evidence="10" type="ORF">KUTeg_018608</name>
</gene>
<dbReference type="SUPFAM" id="SSF57625">
    <property type="entry name" value="Invertebrate chitin-binding proteins"/>
    <property type="match status" value="6"/>
</dbReference>
<keyword evidence="5" id="KW-0325">Glycoprotein</keyword>
<feature type="domain" description="Ig-like" evidence="8">
    <location>
        <begin position="835"/>
        <end position="948"/>
    </location>
</feature>
<evidence type="ECO:0000313" key="10">
    <source>
        <dbReference type="EMBL" id="KAJ8303815.1"/>
    </source>
</evidence>
<evidence type="ECO:0000313" key="11">
    <source>
        <dbReference type="Proteomes" id="UP001217089"/>
    </source>
</evidence>
<keyword evidence="7" id="KW-1133">Transmembrane helix</keyword>
<comment type="caution">
    <text evidence="10">The sequence shown here is derived from an EMBL/GenBank/DDBJ whole genome shotgun (WGS) entry which is preliminary data.</text>
</comment>
<proteinExistence type="predicted"/>
<feature type="domain" description="Chitin-binding type-2" evidence="9">
    <location>
        <begin position="2775"/>
        <end position="2831"/>
    </location>
</feature>
<dbReference type="SMART" id="SM00409">
    <property type="entry name" value="IG"/>
    <property type="match status" value="6"/>
</dbReference>
<dbReference type="Proteomes" id="UP001217089">
    <property type="component" value="Unassembled WGS sequence"/>
</dbReference>
<evidence type="ECO:0000259" key="9">
    <source>
        <dbReference type="PROSITE" id="PS50940"/>
    </source>
</evidence>
<dbReference type="PANTHER" id="PTHR23301">
    <property type="entry name" value="CHITIN BINDING PERITROPHIN-A"/>
    <property type="match status" value="1"/>
</dbReference>
<dbReference type="SMART" id="SM00494">
    <property type="entry name" value="ChtBD2"/>
    <property type="match status" value="6"/>
</dbReference>
<evidence type="ECO:0000256" key="3">
    <source>
        <dbReference type="ARBA" id="ARBA00022737"/>
    </source>
</evidence>
<feature type="domain" description="Ig-like" evidence="8">
    <location>
        <begin position="1498"/>
        <end position="1605"/>
    </location>
</feature>
<protein>
    <submittedName>
        <fullName evidence="10">Uncharacterized protein</fullName>
    </submittedName>
</protein>
<dbReference type="InterPro" id="IPR007110">
    <property type="entry name" value="Ig-like_dom"/>
</dbReference>
<dbReference type="PROSITE" id="PS50940">
    <property type="entry name" value="CHIT_BIND_II"/>
    <property type="match status" value="6"/>
</dbReference>
<keyword evidence="4" id="KW-1015">Disulfide bond</keyword>
<dbReference type="InterPro" id="IPR013783">
    <property type="entry name" value="Ig-like_fold"/>
</dbReference>
<dbReference type="SMART" id="SM00406">
    <property type="entry name" value="IGv"/>
    <property type="match status" value="2"/>
</dbReference>
<keyword evidence="2" id="KW-0732">Signal</keyword>
<dbReference type="Pfam" id="PF01607">
    <property type="entry name" value="CBM_14"/>
    <property type="match status" value="4"/>
</dbReference>
<keyword evidence="7" id="KW-0812">Transmembrane</keyword>
<feature type="domain" description="Chitin-binding type-2" evidence="9">
    <location>
        <begin position="247"/>
        <end position="303"/>
    </location>
</feature>
<dbReference type="InterPro" id="IPR003599">
    <property type="entry name" value="Ig_sub"/>
</dbReference>
<keyword evidence="7" id="KW-0472">Membrane</keyword>
<evidence type="ECO:0000256" key="4">
    <source>
        <dbReference type="ARBA" id="ARBA00023157"/>
    </source>
</evidence>
<dbReference type="Gene3D" id="2.60.40.10">
    <property type="entry name" value="Immunoglobulins"/>
    <property type="match status" value="4"/>
</dbReference>
<feature type="domain" description="Chitin-binding type-2" evidence="9">
    <location>
        <begin position="1371"/>
        <end position="1427"/>
    </location>
</feature>
<feature type="compositionally biased region" description="Low complexity" evidence="6">
    <location>
        <begin position="313"/>
        <end position="368"/>
    </location>
</feature>
<feature type="domain" description="Ig-like" evidence="8">
    <location>
        <begin position="374"/>
        <end position="481"/>
    </location>
</feature>
<reference evidence="10 11" key="1">
    <citation type="submission" date="2022-12" db="EMBL/GenBank/DDBJ databases">
        <title>Chromosome-level genome of Tegillarca granosa.</title>
        <authorList>
            <person name="Kim J."/>
        </authorList>
    </citation>
    <scope>NUCLEOTIDE SEQUENCE [LARGE SCALE GENOMIC DNA]</scope>
    <source>
        <strain evidence="10">Teg-2019</strain>
        <tissue evidence="10">Adductor muscle</tissue>
    </source>
</reference>
<feature type="domain" description="Chitin-binding type-2" evidence="9">
    <location>
        <begin position="2474"/>
        <end position="2530"/>
    </location>
</feature>
<evidence type="ECO:0000256" key="2">
    <source>
        <dbReference type="ARBA" id="ARBA00022729"/>
    </source>
</evidence>
<name>A0ABQ9EF54_TEGGR</name>
<feature type="domain" description="Chitin-binding type-2" evidence="9">
    <location>
        <begin position="2179"/>
        <end position="2242"/>
    </location>
</feature>
<evidence type="ECO:0000256" key="7">
    <source>
        <dbReference type="SAM" id="Phobius"/>
    </source>
</evidence>